<accession>A0ABV5GSF1</accession>
<feature type="non-terminal residue" evidence="1">
    <location>
        <position position="119"/>
    </location>
</feature>
<gene>
    <name evidence="1" type="ORF">ACFFVF_17485</name>
</gene>
<protein>
    <recommendedName>
        <fullName evidence="3">Integrase DNA-binding domain-containing protein</fullName>
    </recommendedName>
</protein>
<comment type="caution">
    <text evidence="1">The sequence shown here is derived from an EMBL/GenBank/DDBJ whole genome shotgun (WGS) entry which is preliminary data.</text>
</comment>
<evidence type="ECO:0000313" key="1">
    <source>
        <dbReference type="EMBL" id="MFB9098306.1"/>
    </source>
</evidence>
<reference evidence="1 2" key="1">
    <citation type="submission" date="2024-09" db="EMBL/GenBank/DDBJ databases">
        <authorList>
            <person name="Sun Q."/>
            <person name="Mori K."/>
        </authorList>
    </citation>
    <scope>NUCLEOTIDE SEQUENCE [LARGE SCALE GENOMIC DNA]</scope>
    <source>
        <strain evidence="1 2">CECT 7955</strain>
    </source>
</reference>
<name>A0ABV5GSF1_9FLAO</name>
<proteinExistence type="predicted"/>
<organism evidence="1 2">
    <name type="scientific">Flavobacterium jumunjinense</name>
    <dbReference type="NCBI Taxonomy" id="998845"/>
    <lineage>
        <taxon>Bacteria</taxon>
        <taxon>Pseudomonadati</taxon>
        <taxon>Bacteroidota</taxon>
        <taxon>Flavobacteriia</taxon>
        <taxon>Flavobacteriales</taxon>
        <taxon>Flavobacteriaceae</taxon>
        <taxon>Flavobacterium</taxon>
    </lineage>
</organism>
<dbReference type="EMBL" id="JBHMEY010000074">
    <property type="protein sequence ID" value="MFB9098306.1"/>
    <property type="molecule type" value="Genomic_DNA"/>
</dbReference>
<evidence type="ECO:0008006" key="3">
    <source>
        <dbReference type="Google" id="ProtNLM"/>
    </source>
</evidence>
<evidence type="ECO:0000313" key="2">
    <source>
        <dbReference type="Proteomes" id="UP001589607"/>
    </source>
</evidence>
<dbReference type="Proteomes" id="UP001589607">
    <property type="component" value="Unassembled WGS sequence"/>
</dbReference>
<sequence>MSITKEILQNAYKNAYDFKILKDYTEPKIYNAKGDLNKRWYIYYSFRNPITNKLERQTPVYVGINKYNTLRERKEAAKNLCIAIEKILKNGFNPYSDILENKNKHTIKESFDLVLEIKK</sequence>
<keyword evidence="2" id="KW-1185">Reference proteome</keyword>